<evidence type="ECO:0000313" key="1">
    <source>
        <dbReference type="EMBL" id="MBB3045435.1"/>
    </source>
</evidence>
<comment type="caution">
    <text evidence="1">The sequence shown here is derived from an EMBL/GenBank/DDBJ whole genome shotgun (WGS) entry which is preliminary data.</text>
</comment>
<dbReference type="Proteomes" id="UP000589626">
    <property type="component" value="Unassembled WGS sequence"/>
</dbReference>
<proteinExistence type="predicted"/>
<keyword evidence="2" id="KW-1185">Reference proteome</keyword>
<name>A0A7W4W1A3_9ACTN</name>
<dbReference type="EMBL" id="JACHWR010000008">
    <property type="protein sequence ID" value="MBB3045435.1"/>
    <property type="molecule type" value="Genomic_DNA"/>
</dbReference>
<protein>
    <recommendedName>
        <fullName evidence="3">DUF559 domain-containing protein</fullName>
    </recommendedName>
</protein>
<evidence type="ECO:0008006" key="3">
    <source>
        <dbReference type="Google" id="ProtNLM"/>
    </source>
</evidence>
<accession>A0A7W4W1A3</accession>
<dbReference type="AlphaFoldDB" id="A0A7W4W1A3"/>
<gene>
    <name evidence="1" type="ORF">FHU40_005292</name>
</gene>
<sequence length="320" mass="36381">MRPIPPELLTGPFTRTDARRLGVTSRMLQGKRFTRLHQDVWRATIHVMTEADWVAAARLALPDDAHLTGITRLQRLGLDYGPARPIRFVVDRDHHLALNDVFLHRTKRLPPTDDVGVTVEAAFVAYCARARLIDAINVGDWLLHHHHTTIDAIRTFALSCLWRDGADEAVVLLEHLDGRSRSIKESETRSILRFAGLPAPEVNAAVDVNEQVEVIGDLVYRRWRTVVEYEGSHHQQDRDRYNADLDRYGLMRAAEVRYVQVTKERLARPRTLVGEVYRTLVAGGYDGPPPTFGVRWELLFWGVSVSVGPKRDRTHRSAVS</sequence>
<reference evidence="1 2" key="1">
    <citation type="submission" date="2020-08" db="EMBL/GenBank/DDBJ databases">
        <title>Sequencing the genomes of 1000 actinobacteria strains.</title>
        <authorList>
            <person name="Klenk H.-P."/>
        </authorList>
    </citation>
    <scope>NUCLEOTIDE SEQUENCE [LARGE SCALE GENOMIC DNA]</scope>
    <source>
        <strain evidence="1 2">DSM 105498</strain>
    </source>
</reference>
<evidence type="ECO:0000313" key="2">
    <source>
        <dbReference type="Proteomes" id="UP000589626"/>
    </source>
</evidence>
<dbReference type="RefSeq" id="WP_183595430.1">
    <property type="nucleotide sequence ID" value="NZ_JACHWR010000008.1"/>
</dbReference>
<organism evidence="1 2">
    <name type="scientific">Nocardioides soli</name>
    <dbReference type="NCBI Taxonomy" id="1036020"/>
    <lineage>
        <taxon>Bacteria</taxon>
        <taxon>Bacillati</taxon>
        <taxon>Actinomycetota</taxon>
        <taxon>Actinomycetes</taxon>
        <taxon>Propionibacteriales</taxon>
        <taxon>Nocardioidaceae</taxon>
        <taxon>Nocardioides</taxon>
    </lineage>
</organism>